<dbReference type="RefSeq" id="WP_353873949.1">
    <property type="nucleotide sequence ID" value="NZ_JBEVCJ010000004.1"/>
</dbReference>
<sequence length="224" mass="25729">MSKRISNTQFNNLIIQFIGPLLMSFCFITQSIAIENQLTGQSQTTDEIYKYTTNITVKVENFQQAVKVFQWLDLIRLTNIGEATLNSIENSQHQLIIFHSDVALLSAGITGATLSENLTNGVGEDAYIKFFLDMDENGTNCILNENGHYVPYLAVHNLFHELIHAKHKMNGTWLYFNSERQAIKEENIFRIEWAGFRFTSYSLRTEYFEDEDIKLSYNGSCHSS</sequence>
<keyword evidence="1" id="KW-0472">Membrane</keyword>
<evidence type="ECO:0000256" key="1">
    <source>
        <dbReference type="SAM" id="Phobius"/>
    </source>
</evidence>
<evidence type="ECO:0000313" key="3">
    <source>
        <dbReference type="Proteomes" id="UP001548189"/>
    </source>
</evidence>
<reference evidence="2 3" key="1">
    <citation type="submission" date="2024-06" db="EMBL/GenBank/DDBJ databases">
        <authorList>
            <person name="Li F."/>
        </authorList>
    </citation>
    <scope>NUCLEOTIDE SEQUENCE [LARGE SCALE GENOMIC DNA]</scope>
    <source>
        <strain evidence="2 3">GXAS 311</strain>
    </source>
</reference>
<dbReference type="Proteomes" id="UP001548189">
    <property type="component" value="Unassembled WGS sequence"/>
</dbReference>
<keyword evidence="1" id="KW-0812">Transmembrane</keyword>
<comment type="caution">
    <text evidence="2">The sequence shown here is derived from an EMBL/GenBank/DDBJ whole genome shotgun (WGS) entry which is preliminary data.</text>
</comment>
<protein>
    <submittedName>
        <fullName evidence="2">M91 family zinc metallopeptidase</fullName>
    </submittedName>
</protein>
<evidence type="ECO:0000313" key="2">
    <source>
        <dbReference type="EMBL" id="MET1254388.1"/>
    </source>
</evidence>
<keyword evidence="3" id="KW-1185">Reference proteome</keyword>
<proteinExistence type="predicted"/>
<dbReference type="EMBL" id="JBEVCJ010000004">
    <property type="protein sequence ID" value="MET1254388.1"/>
    <property type="molecule type" value="Genomic_DNA"/>
</dbReference>
<name>A0ABV2BR35_9GAMM</name>
<gene>
    <name evidence="2" type="ORF">ABVT43_04545</name>
</gene>
<accession>A0ABV2BR35</accession>
<feature type="transmembrane region" description="Helical" evidence="1">
    <location>
        <begin position="12"/>
        <end position="33"/>
    </location>
</feature>
<organism evidence="2 3">
    <name type="scientific">Aliikangiella maris</name>
    <dbReference type="NCBI Taxonomy" id="3162458"/>
    <lineage>
        <taxon>Bacteria</taxon>
        <taxon>Pseudomonadati</taxon>
        <taxon>Pseudomonadota</taxon>
        <taxon>Gammaproteobacteria</taxon>
        <taxon>Oceanospirillales</taxon>
        <taxon>Pleioneaceae</taxon>
        <taxon>Aliikangiella</taxon>
    </lineage>
</organism>
<keyword evidence="1" id="KW-1133">Transmembrane helix</keyword>